<gene>
    <name evidence="1" type="ORF">CRECT_0815</name>
</gene>
<sequence length="177" mass="20213">MSKIKMCAVLAVGLFVVGCGDNSYNCDNDAATIEAIKLESYDKMYNKFDTRLDKILDDSMSLIKINSREIVSINDRAKRSTCKAKYTIENPKNENEFKIMARVVLVMEKVFKTNGMILSAKDQNIKNDFFKEIESDLQRRKDELSKSIYDNPDTGQETIIYDVYDNGRGDSFVEVAQ</sequence>
<dbReference type="KEGG" id="crx:CRECT_0815"/>
<name>A0A6G5QLM5_CAMRE</name>
<dbReference type="EMBL" id="CP012543">
    <property type="protein sequence ID" value="QCD46494.1"/>
    <property type="molecule type" value="Genomic_DNA"/>
</dbReference>
<dbReference type="AlphaFoldDB" id="A0A6G5QLM5"/>
<evidence type="ECO:0000313" key="1">
    <source>
        <dbReference type="EMBL" id="QCD46494.1"/>
    </source>
</evidence>
<dbReference type="RefSeq" id="WP_004319873.1">
    <property type="nucleotide sequence ID" value="NZ_CP012543.1"/>
</dbReference>
<protein>
    <recommendedName>
        <fullName evidence="3">Lipoprotein</fullName>
    </recommendedName>
</protein>
<reference evidence="1 2" key="1">
    <citation type="submission" date="2016-07" db="EMBL/GenBank/DDBJ databases">
        <title>Comparative genomics of the Campylobacter concisus group.</title>
        <authorList>
            <person name="Miller W.G."/>
            <person name="Yee E."/>
            <person name="Chapman M.H."/>
            <person name="Huynh S."/>
            <person name="Bono J.L."/>
            <person name="On S.L.W."/>
            <person name="StLeger J."/>
            <person name="Foster G."/>
            <person name="Parker C.T."/>
        </authorList>
    </citation>
    <scope>NUCLEOTIDE SEQUENCE [LARGE SCALE GENOMIC DNA]</scope>
    <source>
        <strain evidence="1 2">ATCC 33238</strain>
    </source>
</reference>
<accession>A0A6G5QLM5</accession>
<organism evidence="1 2">
    <name type="scientific">Campylobacter rectus</name>
    <name type="common">Wolinella recta</name>
    <dbReference type="NCBI Taxonomy" id="203"/>
    <lineage>
        <taxon>Bacteria</taxon>
        <taxon>Pseudomonadati</taxon>
        <taxon>Campylobacterota</taxon>
        <taxon>Epsilonproteobacteria</taxon>
        <taxon>Campylobacterales</taxon>
        <taxon>Campylobacteraceae</taxon>
        <taxon>Campylobacter</taxon>
    </lineage>
</organism>
<evidence type="ECO:0000313" key="2">
    <source>
        <dbReference type="Proteomes" id="UP000502377"/>
    </source>
</evidence>
<proteinExistence type="predicted"/>
<evidence type="ECO:0008006" key="3">
    <source>
        <dbReference type="Google" id="ProtNLM"/>
    </source>
</evidence>
<dbReference type="Proteomes" id="UP000502377">
    <property type="component" value="Chromosome"/>
</dbReference>
<dbReference type="PROSITE" id="PS51257">
    <property type="entry name" value="PROKAR_LIPOPROTEIN"/>
    <property type="match status" value="1"/>
</dbReference>